<gene>
    <name evidence="1" type="ORF">SAMN06295998_101319</name>
</gene>
<keyword evidence="2" id="KW-1185">Reference proteome</keyword>
<dbReference type="EMBL" id="FWYD01000001">
    <property type="protein sequence ID" value="SMC44413.1"/>
    <property type="molecule type" value="Genomic_DNA"/>
</dbReference>
<dbReference type="Proteomes" id="UP000192330">
    <property type="component" value="Unassembled WGS sequence"/>
</dbReference>
<dbReference type="AlphaFoldDB" id="A0A1W1Z7M7"/>
<dbReference type="RefSeq" id="WP_084350044.1">
    <property type="nucleotide sequence ID" value="NZ_FWYD01000001.1"/>
</dbReference>
<evidence type="ECO:0000313" key="1">
    <source>
        <dbReference type="EMBL" id="SMC44413.1"/>
    </source>
</evidence>
<name>A0A1W1Z7M7_9RHOB</name>
<reference evidence="1 2" key="1">
    <citation type="submission" date="2017-04" db="EMBL/GenBank/DDBJ databases">
        <authorList>
            <person name="Afonso C.L."/>
            <person name="Miller P.J."/>
            <person name="Scott M.A."/>
            <person name="Spackman E."/>
            <person name="Goraichik I."/>
            <person name="Dimitrov K.M."/>
            <person name="Suarez D.L."/>
            <person name="Swayne D.E."/>
        </authorList>
    </citation>
    <scope>NUCLEOTIDE SEQUENCE [LARGE SCALE GENOMIC DNA]</scope>
    <source>
        <strain evidence="1 2">CGMCC 1.12644</strain>
    </source>
</reference>
<proteinExistence type="predicted"/>
<protein>
    <submittedName>
        <fullName evidence="1">Uncharacterized protein</fullName>
    </submittedName>
</protein>
<sequence length="93" mass="11117">MTNTNYFRHLEFELESLKRAHHAILPEWAAKKLSHHRAKENLRRAEELTSTARRIAMDRQEEFRDIHSDLSANAMEIREIEDELFPFGKRDVD</sequence>
<accession>A0A1W1Z7M7</accession>
<evidence type="ECO:0000313" key="2">
    <source>
        <dbReference type="Proteomes" id="UP000192330"/>
    </source>
</evidence>
<organism evidence="1 2">
    <name type="scientific">Primorskyibacter flagellatus</name>
    <dbReference type="NCBI Taxonomy" id="1387277"/>
    <lineage>
        <taxon>Bacteria</taxon>
        <taxon>Pseudomonadati</taxon>
        <taxon>Pseudomonadota</taxon>
        <taxon>Alphaproteobacteria</taxon>
        <taxon>Rhodobacterales</taxon>
        <taxon>Roseobacteraceae</taxon>
        <taxon>Primorskyibacter</taxon>
    </lineage>
</organism>